<feature type="compositionally biased region" description="Basic residues" evidence="7">
    <location>
        <begin position="410"/>
        <end position="419"/>
    </location>
</feature>
<feature type="compositionally biased region" description="Polar residues" evidence="7">
    <location>
        <begin position="1251"/>
        <end position="1261"/>
    </location>
</feature>
<evidence type="ECO:0000313" key="9">
    <source>
        <dbReference type="EMBL" id="KAG0269415.1"/>
    </source>
</evidence>
<dbReference type="InterPro" id="IPR051292">
    <property type="entry name" value="Xyl/GlcA_transferase"/>
</dbReference>
<gene>
    <name evidence="9" type="ORF">DFQ27_003540</name>
</gene>
<keyword evidence="10" id="KW-1185">Reference proteome</keyword>
<feature type="compositionally biased region" description="Gly residues" evidence="7">
    <location>
        <begin position="184"/>
        <end position="201"/>
    </location>
</feature>
<evidence type="ECO:0000256" key="6">
    <source>
        <dbReference type="ARBA" id="ARBA00023180"/>
    </source>
</evidence>
<name>A0A9P6QMP8_9FUNG</name>
<feature type="compositionally biased region" description="Basic and acidic residues" evidence="7">
    <location>
        <begin position="1215"/>
        <end position="1224"/>
    </location>
</feature>
<feature type="compositionally biased region" description="Low complexity" evidence="7">
    <location>
        <begin position="1199"/>
        <end position="1210"/>
    </location>
</feature>
<comment type="caution">
    <text evidence="9">The sequence shown here is derived from an EMBL/GenBank/DDBJ whole genome shotgun (WGS) entry which is preliminary data.</text>
</comment>
<feature type="compositionally biased region" description="Basic and acidic residues" evidence="7">
    <location>
        <begin position="1173"/>
        <end position="1195"/>
    </location>
</feature>
<feature type="compositionally biased region" description="Low complexity" evidence="7">
    <location>
        <begin position="1066"/>
        <end position="1081"/>
    </location>
</feature>
<keyword evidence="6" id="KW-0325">Glycoprotein</keyword>
<feature type="compositionally biased region" description="Low complexity" evidence="7">
    <location>
        <begin position="117"/>
        <end position="136"/>
    </location>
</feature>
<dbReference type="Proteomes" id="UP000807716">
    <property type="component" value="Unassembled WGS sequence"/>
</dbReference>
<dbReference type="GO" id="GO:0035269">
    <property type="term" value="P:protein O-linked glycosylation via mannose"/>
    <property type="evidence" value="ECO:0007669"/>
    <property type="project" value="TreeGrafter"/>
</dbReference>
<feature type="compositionally biased region" description="Low complexity" evidence="7">
    <location>
        <begin position="368"/>
        <end position="377"/>
    </location>
</feature>
<evidence type="ECO:0000256" key="4">
    <source>
        <dbReference type="ARBA" id="ARBA00022989"/>
    </source>
</evidence>
<feature type="compositionally biased region" description="Low complexity" evidence="7">
    <location>
        <begin position="263"/>
        <end position="287"/>
    </location>
</feature>
<dbReference type="Pfam" id="PF13896">
    <property type="entry name" value="Glyco_transf_49"/>
    <property type="match status" value="2"/>
</dbReference>
<protein>
    <recommendedName>
        <fullName evidence="11">Glycosyltransferase family 49 protein</fullName>
    </recommendedName>
</protein>
<keyword evidence="4 8" id="KW-1133">Transmembrane helix</keyword>
<accession>A0A9P6QMP8</accession>
<dbReference type="GO" id="GO:0015020">
    <property type="term" value="F:glucuronosyltransferase activity"/>
    <property type="evidence" value="ECO:0007669"/>
    <property type="project" value="TreeGrafter"/>
</dbReference>
<feature type="transmembrane region" description="Helical" evidence="8">
    <location>
        <begin position="473"/>
        <end position="497"/>
    </location>
</feature>
<keyword evidence="3" id="KW-0735">Signal-anchor</keyword>
<organism evidence="9 10">
    <name type="scientific">Actinomortierella ambigua</name>
    <dbReference type="NCBI Taxonomy" id="1343610"/>
    <lineage>
        <taxon>Eukaryota</taxon>
        <taxon>Fungi</taxon>
        <taxon>Fungi incertae sedis</taxon>
        <taxon>Mucoromycota</taxon>
        <taxon>Mortierellomycotina</taxon>
        <taxon>Mortierellomycetes</taxon>
        <taxon>Mortierellales</taxon>
        <taxon>Mortierellaceae</taxon>
        <taxon>Actinomortierella</taxon>
    </lineage>
</organism>
<sequence>TNGNNKNAEATRGDATPPTPSSPVLTVSIPAIDDEDESSRPASTTRASFTLPPPNLWDANAPTDPYMSTTTTTITIGSSSSSPSSSSPFSSSSSSSLSTSPKGSAYSEGGSAKKKQQQQQNQQQQQRQEPQHRQVQLVEAGQTTRGLSRGGDRSKISIGGAATRTFSTFRGSTPTSSSTLTMSGAGGVGGVGGVGGSGGGPSTASSGSAAATPTPSWVRSPPAAQAISPPAVPSSTTQIIPSATAGFAHKTTGATSSAGHMGTPSTNLAPPPNNNNSLSITLSSAANFTAPHHPPTPEPHSFHQGQQKQQQQKQKQKQRQYHHQDDDPNIWKQQDHHYSSRVQRQESTGGGGSWLSVFSGSATKERSLSSSPSISPDSDTEILFDSRGEDDTMNDLEEDERKYGQPVHRTFARFPRRRSSSASSLDTFTTATKRQQRRRGGAGGLRSTGNGWFTRLQKRYFIWKRQRRRLYSLIRLVVLALLSAAVVFTTLELLLGFDFDGDDGPLRTGGGGGMDRAKAHFKSFDYNLRELRLRRKQSTKRRSPSVFDVQAQNYTRHFWELPIQDHLGGGSSIDINEDYMLSKAFAGAMQPTRVIPFYFRASERFPKKMVTITTLITPDRFQVFCRLVHQYQGPISVATHIRLDENPDEQFRILNELWATHAELGRFVDLHVVVDKIDFQLNMWRNIGRLFARTDYFMMLDGFKRRLHEDKRIQELLEQGAALVVPAFEYSAETDPKDSFYFPDTKRDLVNLHEKGYIRVFHDFFPPGHNATDYSTWFGLSGVQFKGFFNSKNQPIAPALPPMSPPVRIENGRLVPIPDDQQEPYKITTFQPKYEPYIIVKREGTPWCDERFVGYGGNKAACLFEIYASGIDFYVMPQDFLIHQFHDYRDNDRKNGRILNRQIFINFQQESCFKYLETMILTGEWYTPKANNLREQCEVFDGFLKTADALAREYEAKHPNSLLRHRVFVPDDNNLKAHQQQQQQQQQQQGGNGDDRRLPPHHPIGNRYGEGSGSGGGGGSAASSEDDGLFYHLLHGTIGLQGGKVWGGITPKTYYTDPEAAMLPPSAASSSSSSFSSSNSSPQQGQKPAATAAAVAGGGNIDVDGEPIAPSEEDAKEDRRPATNAQAEEVVPKDTHVDQDHLDAFRAGHLVPGAVPFSFHRDRDEEPGGTAAGEDRVAEEGAEKKVVVEDGERGDGSTQSVQVQQQQQQQGNNEVAKEAEDPNLYHHKWTPPIPNMDRSPAQSKMAGADNNAVSNDQQSFEQAAEKMEDSVLEMLRSKPDTVK</sequence>
<comment type="subcellular location">
    <subcellularLocation>
        <location evidence="1">Membrane</location>
        <topology evidence="1">Single-pass type II membrane protein</topology>
    </subcellularLocation>
</comment>
<dbReference type="PANTHER" id="PTHR12270">
    <property type="entry name" value="GLYCOSYLTRANSFERASE-RELATED"/>
    <property type="match status" value="1"/>
</dbReference>
<evidence type="ECO:0000256" key="2">
    <source>
        <dbReference type="ARBA" id="ARBA00022692"/>
    </source>
</evidence>
<feature type="compositionally biased region" description="Low complexity" evidence="7">
    <location>
        <begin position="420"/>
        <end position="433"/>
    </location>
</feature>
<evidence type="ECO:0000256" key="1">
    <source>
        <dbReference type="ARBA" id="ARBA00004606"/>
    </source>
</evidence>
<feature type="compositionally biased region" description="Basic and acidic residues" evidence="7">
    <location>
        <begin position="1130"/>
        <end position="1140"/>
    </location>
</feature>
<proteinExistence type="predicted"/>
<evidence type="ECO:0000313" key="10">
    <source>
        <dbReference type="Proteomes" id="UP000807716"/>
    </source>
</evidence>
<feature type="compositionally biased region" description="Gly residues" evidence="7">
    <location>
        <begin position="1008"/>
        <end position="1020"/>
    </location>
</feature>
<evidence type="ECO:0000256" key="8">
    <source>
        <dbReference type="SAM" id="Phobius"/>
    </source>
</evidence>
<evidence type="ECO:0000256" key="5">
    <source>
        <dbReference type="ARBA" id="ARBA00023136"/>
    </source>
</evidence>
<feature type="region of interest" description="Disordered" evidence="7">
    <location>
        <begin position="1155"/>
        <end position="1283"/>
    </location>
</feature>
<feature type="compositionally biased region" description="Low complexity" evidence="7">
    <location>
        <begin position="68"/>
        <end position="100"/>
    </location>
</feature>
<feature type="non-terminal residue" evidence="9">
    <location>
        <position position="1"/>
    </location>
</feature>
<evidence type="ECO:0008006" key="11">
    <source>
        <dbReference type="Google" id="ProtNLM"/>
    </source>
</evidence>
<feature type="region of interest" description="Disordered" evidence="7">
    <location>
        <begin position="975"/>
        <end position="1023"/>
    </location>
</feature>
<evidence type="ECO:0000256" key="3">
    <source>
        <dbReference type="ARBA" id="ARBA00022968"/>
    </source>
</evidence>
<feature type="compositionally biased region" description="Low complexity" evidence="7">
    <location>
        <begin position="202"/>
        <end position="235"/>
    </location>
</feature>
<keyword evidence="5 8" id="KW-0472">Membrane</keyword>
<feature type="compositionally biased region" description="Low complexity" evidence="7">
    <location>
        <begin position="979"/>
        <end position="989"/>
    </location>
</feature>
<feature type="compositionally biased region" description="Low complexity" evidence="7">
    <location>
        <begin position="304"/>
        <end position="313"/>
    </location>
</feature>
<dbReference type="PANTHER" id="PTHR12270:SF25">
    <property type="entry name" value="GLYCOSYLTRANSFERASE-LIKE PROTEIN LARGE"/>
    <property type="match status" value="1"/>
</dbReference>
<keyword evidence="2 8" id="KW-0812">Transmembrane</keyword>
<feature type="compositionally biased region" description="Low complexity" evidence="7">
    <location>
        <begin position="172"/>
        <end position="183"/>
    </location>
</feature>
<evidence type="ECO:0000256" key="7">
    <source>
        <dbReference type="SAM" id="MobiDB-lite"/>
    </source>
</evidence>
<dbReference type="GO" id="GO:0016020">
    <property type="term" value="C:membrane"/>
    <property type="evidence" value="ECO:0007669"/>
    <property type="project" value="UniProtKB-SubCell"/>
</dbReference>
<dbReference type="EMBL" id="JAAAJB010000025">
    <property type="protein sequence ID" value="KAG0269415.1"/>
    <property type="molecule type" value="Genomic_DNA"/>
</dbReference>
<dbReference type="OrthoDB" id="411524at2759"/>
<feature type="region of interest" description="Disordered" evidence="7">
    <location>
        <begin position="1063"/>
        <end position="1140"/>
    </location>
</feature>
<dbReference type="GO" id="GO:0042285">
    <property type="term" value="F:xylosyltransferase activity"/>
    <property type="evidence" value="ECO:0007669"/>
    <property type="project" value="TreeGrafter"/>
</dbReference>
<feature type="region of interest" description="Disordered" evidence="7">
    <location>
        <begin position="1"/>
        <end position="446"/>
    </location>
</feature>
<feature type="compositionally biased region" description="Basic and acidic residues" evidence="7">
    <location>
        <begin position="1263"/>
        <end position="1283"/>
    </location>
</feature>
<reference evidence="9" key="1">
    <citation type="journal article" date="2020" name="Fungal Divers.">
        <title>Resolving the Mortierellaceae phylogeny through synthesis of multi-gene phylogenetics and phylogenomics.</title>
        <authorList>
            <person name="Vandepol N."/>
            <person name="Liber J."/>
            <person name="Desiro A."/>
            <person name="Na H."/>
            <person name="Kennedy M."/>
            <person name="Barry K."/>
            <person name="Grigoriev I.V."/>
            <person name="Miller A.N."/>
            <person name="O'Donnell K."/>
            <person name="Stajich J.E."/>
            <person name="Bonito G."/>
        </authorList>
    </citation>
    <scope>NUCLEOTIDE SEQUENCE</scope>
    <source>
        <strain evidence="9">BC1065</strain>
    </source>
</reference>